<dbReference type="Proteomes" id="UP001168552">
    <property type="component" value="Unassembled WGS sequence"/>
</dbReference>
<proteinExistence type="predicted"/>
<accession>A0ABT8F658</accession>
<evidence type="ECO:0008006" key="3">
    <source>
        <dbReference type="Google" id="ProtNLM"/>
    </source>
</evidence>
<dbReference type="EMBL" id="JAUHJS010000004">
    <property type="protein sequence ID" value="MDN4165875.1"/>
    <property type="molecule type" value="Genomic_DNA"/>
</dbReference>
<evidence type="ECO:0000313" key="2">
    <source>
        <dbReference type="Proteomes" id="UP001168552"/>
    </source>
</evidence>
<dbReference type="RefSeq" id="WP_320004406.1">
    <property type="nucleotide sequence ID" value="NZ_JAUHJS010000004.1"/>
</dbReference>
<keyword evidence="2" id="KW-1185">Reference proteome</keyword>
<gene>
    <name evidence="1" type="ORF">QWY31_10190</name>
</gene>
<sequence>MKRIIYILIVTLSGCTSNEVPSKKNYATLKTLETRKVSELVTEINGRVIRDGLIPSDSVGFNIAAKNDSTEIIKEIRMPLDSIKSDGSFSYILTNDIGLEEEYSFVAIMEYSNLISRGIYQNLDLGPYSGVPFFEVISVSPRIVDCGDLITIQVKSSAIINEIEVILGNTTIAVVKNVSYTITFNVPDNLPKGPYSLYLKIGDQIYDPFDGYTGIYSRGC</sequence>
<organism evidence="1 2">
    <name type="scientific">Shiella aurantiaca</name>
    <dbReference type="NCBI Taxonomy" id="3058365"/>
    <lineage>
        <taxon>Bacteria</taxon>
        <taxon>Pseudomonadati</taxon>
        <taxon>Bacteroidota</taxon>
        <taxon>Cytophagia</taxon>
        <taxon>Cytophagales</taxon>
        <taxon>Shiellaceae</taxon>
        <taxon>Shiella</taxon>
    </lineage>
</organism>
<dbReference type="PROSITE" id="PS51257">
    <property type="entry name" value="PROKAR_LIPOPROTEIN"/>
    <property type="match status" value="1"/>
</dbReference>
<reference evidence="1" key="1">
    <citation type="submission" date="2023-06" db="EMBL/GenBank/DDBJ databases">
        <title>Cytophagales bacterium Strain LB-30, isolated from soil.</title>
        <authorList>
            <person name="Liu B."/>
        </authorList>
    </citation>
    <scope>NUCLEOTIDE SEQUENCE</scope>
    <source>
        <strain evidence="1">LB-30</strain>
    </source>
</reference>
<evidence type="ECO:0000313" key="1">
    <source>
        <dbReference type="EMBL" id="MDN4165875.1"/>
    </source>
</evidence>
<comment type="caution">
    <text evidence="1">The sequence shown here is derived from an EMBL/GenBank/DDBJ whole genome shotgun (WGS) entry which is preliminary data.</text>
</comment>
<protein>
    <recommendedName>
        <fullName evidence="3">DUF4382 domain-containing protein</fullName>
    </recommendedName>
</protein>
<name>A0ABT8F658_9BACT</name>